<dbReference type="Proteomes" id="UP000095546">
    <property type="component" value="Unassembled WGS sequence"/>
</dbReference>
<organism evidence="2 3">
    <name type="scientific">Mitsuokella jalaludinii</name>
    <dbReference type="NCBI Taxonomy" id="187979"/>
    <lineage>
        <taxon>Bacteria</taxon>
        <taxon>Bacillati</taxon>
        <taxon>Bacillota</taxon>
        <taxon>Negativicutes</taxon>
        <taxon>Selenomonadales</taxon>
        <taxon>Selenomonadaceae</taxon>
        <taxon>Mitsuokella</taxon>
    </lineage>
</organism>
<dbReference type="EMBL" id="CYYU01000001">
    <property type="protein sequence ID" value="CUN36550.1"/>
    <property type="molecule type" value="Genomic_DNA"/>
</dbReference>
<dbReference type="InterPro" id="IPR025470">
    <property type="entry name" value="DUF4321"/>
</dbReference>
<keyword evidence="1" id="KW-1133">Transmembrane helix</keyword>
<feature type="transmembrane region" description="Helical" evidence="1">
    <location>
        <begin position="68"/>
        <end position="87"/>
    </location>
</feature>
<evidence type="ECO:0000313" key="3">
    <source>
        <dbReference type="Proteomes" id="UP000095546"/>
    </source>
</evidence>
<keyword evidence="1" id="KW-0812">Transmembrane</keyword>
<keyword evidence="3" id="KW-1185">Reference proteome</keyword>
<gene>
    <name evidence="2" type="ORF">ERS852385_00157</name>
</gene>
<reference evidence="2 3" key="1">
    <citation type="submission" date="2015-09" db="EMBL/GenBank/DDBJ databases">
        <authorList>
            <consortium name="Pathogen Informatics"/>
        </authorList>
    </citation>
    <scope>NUCLEOTIDE SEQUENCE [LARGE SCALE GENOMIC DNA]</scope>
    <source>
        <strain evidence="2 3">2789STDY5608828</strain>
    </source>
</reference>
<sequence>MSKFGGRGYGMCILFVIIGAILGGILGELLKNVPSLEGVMPYLVTTFPVFDMAPVTIDLYVIRLTVGLAFMPNLMSMLGIVVAIALYRRY</sequence>
<protein>
    <recommendedName>
        <fullName evidence="4">DUF4321 domain-containing protein</fullName>
    </recommendedName>
</protein>
<feature type="transmembrane region" description="Helical" evidence="1">
    <location>
        <begin position="6"/>
        <end position="30"/>
    </location>
</feature>
<name>A0A173WBZ8_9FIRM</name>
<evidence type="ECO:0000313" key="2">
    <source>
        <dbReference type="EMBL" id="CUN36550.1"/>
    </source>
</evidence>
<evidence type="ECO:0000256" key="1">
    <source>
        <dbReference type="SAM" id="Phobius"/>
    </source>
</evidence>
<accession>A0A173WBZ8</accession>
<dbReference type="eggNOG" id="ENOG5032ZDI">
    <property type="taxonomic scope" value="Bacteria"/>
</dbReference>
<dbReference type="STRING" id="187979.ERS852385_00157"/>
<dbReference type="AlphaFoldDB" id="A0A173WBZ8"/>
<proteinExistence type="predicted"/>
<dbReference type="Pfam" id="PF14209">
    <property type="entry name" value="DUF4321"/>
    <property type="match status" value="1"/>
</dbReference>
<keyword evidence="1" id="KW-0472">Membrane</keyword>
<evidence type="ECO:0008006" key="4">
    <source>
        <dbReference type="Google" id="ProtNLM"/>
    </source>
</evidence>